<feature type="compositionally biased region" description="Basic and acidic residues" evidence="1">
    <location>
        <begin position="405"/>
        <end position="426"/>
    </location>
</feature>
<feature type="compositionally biased region" description="Basic and acidic residues" evidence="1">
    <location>
        <begin position="337"/>
        <end position="347"/>
    </location>
</feature>
<proteinExistence type="predicted"/>
<evidence type="ECO:0000313" key="3">
    <source>
        <dbReference type="Proteomes" id="UP000078512"/>
    </source>
</evidence>
<feature type="compositionally biased region" description="Basic and acidic residues" evidence="1">
    <location>
        <begin position="461"/>
        <end position="472"/>
    </location>
</feature>
<feature type="region of interest" description="Disordered" evidence="1">
    <location>
        <begin position="146"/>
        <end position="183"/>
    </location>
</feature>
<evidence type="ECO:0000313" key="2">
    <source>
        <dbReference type="EMBL" id="OAQ33488.1"/>
    </source>
</evidence>
<feature type="region of interest" description="Disordered" evidence="1">
    <location>
        <begin position="405"/>
        <end position="472"/>
    </location>
</feature>
<name>A0A197K8I9_9FUNG</name>
<gene>
    <name evidence="2" type="ORF">K457DRAFT_134601</name>
</gene>
<feature type="compositionally biased region" description="Polar residues" evidence="1">
    <location>
        <begin position="76"/>
        <end position="86"/>
    </location>
</feature>
<evidence type="ECO:0000256" key="1">
    <source>
        <dbReference type="SAM" id="MobiDB-lite"/>
    </source>
</evidence>
<feature type="compositionally biased region" description="Polar residues" evidence="1">
    <location>
        <begin position="150"/>
        <end position="164"/>
    </location>
</feature>
<organism evidence="2 3">
    <name type="scientific">Linnemannia elongata AG-77</name>
    <dbReference type="NCBI Taxonomy" id="1314771"/>
    <lineage>
        <taxon>Eukaryota</taxon>
        <taxon>Fungi</taxon>
        <taxon>Fungi incertae sedis</taxon>
        <taxon>Mucoromycota</taxon>
        <taxon>Mortierellomycotina</taxon>
        <taxon>Mortierellomycetes</taxon>
        <taxon>Mortierellales</taxon>
        <taxon>Mortierellaceae</taxon>
        <taxon>Linnemannia</taxon>
    </lineage>
</organism>
<feature type="compositionally biased region" description="Low complexity" evidence="1">
    <location>
        <begin position="428"/>
        <end position="455"/>
    </location>
</feature>
<feature type="compositionally biased region" description="Basic residues" evidence="1">
    <location>
        <begin position="87"/>
        <end position="101"/>
    </location>
</feature>
<feature type="region of interest" description="Disordered" evidence="1">
    <location>
        <begin position="505"/>
        <end position="531"/>
    </location>
</feature>
<feature type="region of interest" description="Disordered" evidence="1">
    <location>
        <begin position="331"/>
        <end position="360"/>
    </location>
</feature>
<protein>
    <recommendedName>
        <fullName evidence="4">PX domain-containing protein</fullName>
    </recommendedName>
</protein>
<dbReference type="OrthoDB" id="2437688at2759"/>
<dbReference type="Proteomes" id="UP000078512">
    <property type="component" value="Unassembled WGS sequence"/>
</dbReference>
<reference evidence="2 3" key="1">
    <citation type="submission" date="2016-05" db="EMBL/GenBank/DDBJ databases">
        <title>Genome sequencing reveals origins of a unique bacterial endosymbiosis in the earliest lineages of terrestrial Fungi.</title>
        <authorList>
            <consortium name="DOE Joint Genome Institute"/>
            <person name="Uehling J."/>
            <person name="Gryganskyi A."/>
            <person name="Hameed K."/>
            <person name="Tschaplinski T."/>
            <person name="Misztal P."/>
            <person name="Wu S."/>
            <person name="Desiro A."/>
            <person name="Vande Pol N."/>
            <person name="Du Z.-Y."/>
            <person name="Zienkiewicz A."/>
            <person name="Zienkiewicz K."/>
            <person name="Morin E."/>
            <person name="Tisserant E."/>
            <person name="Splivallo R."/>
            <person name="Hainaut M."/>
            <person name="Henrissat B."/>
            <person name="Ohm R."/>
            <person name="Kuo A."/>
            <person name="Yan J."/>
            <person name="Lipzen A."/>
            <person name="Nolan M."/>
            <person name="Labutti K."/>
            <person name="Barry K."/>
            <person name="Goldstein A."/>
            <person name="Labbe J."/>
            <person name="Schadt C."/>
            <person name="Tuskan G."/>
            <person name="Grigoriev I."/>
            <person name="Martin F."/>
            <person name="Vilgalys R."/>
            <person name="Bonito G."/>
        </authorList>
    </citation>
    <scope>NUCLEOTIDE SEQUENCE [LARGE SCALE GENOMIC DNA]</scope>
    <source>
        <strain evidence="2 3">AG-77</strain>
    </source>
</reference>
<accession>A0A197K8I9</accession>
<dbReference type="EMBL" id="KV442021">
    <property type="protein sequence ID" value="OAQ33488.1"/>
    <property type="molecule type" value="Genomic_DNA"/>
</dbReference>
<feature type="region of interest" description="Disordered" evidence="1">
    <location>
        <begin position="76"/>
        <end position="102"/>
    </location>
</feature>
<keyword evidence="3" id="KW-1185">Reference proteome</keyword>
<evidence type="ECO:0008006" key="4">
    <source>
        <dbReference type="Google" id="ProtNLM"/>
    </source>
</evidence>
<dbReference type="AlphaFoldDB" id="A0A197K8I9"/>
<feature type="compositionally biased region" description="Low complexity" evidence="1">
    <location>
        <begin position="165"/>
        <end position="183"/>
    </location>
</feature>
<feature type="compositionally biased region" description="Basic and acidic residues" evidence="1">
    <location>
        <begin position="516"/>
        <end position="528"/>
    </location>
</feature>
<feature type="compositionally biased region" description="Low complexity" evidence="1">
    <location>
        <begin position="505"/>
        <end position="514"/>
    </location>
</feature>
<sequence>MSSSSTIDKLQQDENNDPCVQMTDVTIETNIDPHDETTTTTTTVHLPFQIAKQCPPPKVISWMKSRKPATTATATIRSKKSAQQSRLHQHYHHSSSRHNRTVGKVQQLLPFLNNKRRNTTEKTKKGDQAITVFSIQVNILGKVLVPPTPQRQSTAPTASTSPQKADSSSSNGSSSSISELSEDSASAADLAPVKTLPAQLHRSATTSYVIHRTFEDFQRLSEMVLNLQAALMTAPGPIPEGPELKALAVRHPHPGLYQALLKQFSHAKANQRAFDASSTTHGFNEEGAFERILELNQYLEDVWHWLLPENTPESLNLSLERHDIMQWLKPSASSSHADGRQMRERSDQPSNPTATAHTPQIASAITAPAPSDAVESDLDAMALSTTSLCDSLVHDLSVLREEQLQEAENREDHDQQDQHTAKRAPERMSSVSSLPSLSSSTTSAFSSTTSMSTMSEIVDSNEPREQHQQQNDKLHQHIVDGNSDGHHLEVVMQGSPQTLSTMASSTLAASSDVQDPLDHHDHDHHLQHSDNNTPSSAVAIINNTPPNSTVTIDTPGSLAELPSFSRHGTLLRRHHRNSHLGSDDVKLKRRMSFSQVFKSLTMPITNNNINHHRHSQYDAGTSGSMFDEEIYIWNTVTTKNLPKPTVVV</sequence>
<feature type="compositionally biased region" description="Polar residues" evidence="1">
    <location>
        <begin position="348"/>
        <end position="360"/>
    </location>
</feature>